<organism evidence="2 3">
    <name type="scientific">Toxocara canis</name>
    <name type="common">Canine roundworm</name>
    <dbReference type="NCBI Taxonomy" id="6265"/>
    <lineage>
        <taxon>Eukaryota</taxon>
        <taxon>Metazoa</taxon>
        <taxon>Ecdysozoa</taxon>
        <taxon>Nematoda</taxon>
        <taxon>Chromadorea</taxon>
        <taxon>Rhabditida</taxon>
        <taxon>Spirurina</taxon>
        <taxon>Ascaridomorpha</taxon>
        <taxon>Ascaridoidea</taxon>
        <taxon>Toxocaridae</taxon>
        <taxon>Toxocara</taxon>
    </lineage>
</organism>
<gene>
    <name evidence="1" type="ORF">TCNE_LOCUS7871</name>
</gene>
<keyword evidence="2" id="KW-1185">Reference proteome</keyword>
<reference evidence="3" key="1">
    <citation type="submission" date="2016-06" db="UniProtKB">
        <authorList>
            <consortium name="WormBaseParasite"/>
        </authorList>
    </citation>
    <scope>IDENTIFICATION</scope>
</reference>
<evidence type="ECO:0000313" key="3">
    <source>
        <dbReference type="WBParaSite" id="TCNE_0000787101-mRNA-1"/>
    </source>
</evidence>
<accession>A0A183UHA1</accession>
<dbReference type="EMBL" id="UYWY01019775">
    <property type="protein sequence ID" value="VDM39192.1"/>
    <property type="molecule type" value="Genomic_DNA"/>
</dbReference>
<name>A0A183UHA1_TOXCA</name>
<sequence length="96" mass="10818">MWSTNSHIPAFSDVRNLPNEIEMRALPVLKAVVGAWLSGARTVGVGFRFPYGLKHSRFFCAVVIVGGRWCSLAAADFYSSDWAIKLDMDCRTQWYT</sequence>
<proteinExistence type="predicted"/>
<dbReference type="WBParaSite" id="TCNE_0000787101-mRNA-1">
    <property type="protein sequence ID" value="TCNE_0000787101-mRNA-1"/>
    <property type="gene ID" value="TCNE_0000787101"/>
</dbReference>
<reference evidence="1 2" key="2">
    <citation type="submission" date="2018-11" db="EMBL/GenBank/DDBJ databases">
        <authorList>
            <consortium name="Pathogen Informatics"/>
        </authorList>
    </citation>
    <scope>NUCLEOTIDE SEQUENCE [LARGE SCALE GENOMIC DNA]</scope>
</reference>
<dbReference type="AlphaFoldDB" id="A0A183UHA1"/>
<evidence type="ECO:0000313" key="1">
    <source>
        <dbReference type="EMBL" id="VDM39192.1"/>
    </source>
</evidence>
<evidence type="ECO:0000313" key="2">
    <source>
        <dbReference type="Proteomes" id="UP000050794"/>
    </source>
</evidence>
<protein>
    <submittedName>
        <fullName evidence="1 3">Uncharacterized protein</fullName>
    </submittedName>
</protein>
<dbReference type="Proteomes" id="UP000050794">
    <property type="component" value="Unassembled WGS sequence"/>
</dbReference>